<dbReference type="InterPro" id="IPR039852">
    <property type="entry name" value="CAND1/CAND2"/>
</dbReference>
<keyword evidence="2" id="KW-0833">Ubl conjugation pathway</keyword>
<evidence type="ECO:0000313" key="4">
    <source>
        <dbReference type="Proteomes" id="UP000728185"/>
    </source>
</evidence>
<comment type="caution">
    <text evidence="3">The sequence shown here is derived from an EMBL/GenBank/DDBJ whole genome shotgun (WGS) entry which is preliminary data.</text>
</comment>
<reference evidence="3" key="1">
    <citation type="submission" date="2019-05" db="EMBL/GenBank/DDBJ databases">
        <title>Annotation for the trematode Fasciolopsis buski.</title>
        <authorList>
            <person name="Choi Y.-J."/>
        </authorList>
    </citation>
    <scope>NUCLEOTIDE SEQUENCE</scope>
    <source>
        <strain evidence="3">HT</strain>
        <tissue evidence="3">Whole worm</tissue>
    </source>
</reference>
<keyword evidence="4" id="KW-1185">Reference proteome</keyword>
<name>A0A8E0S428_9TREM</name>
<dbReference type="InterPro" id="IPR016024">
    <property type="entry name" value="ARM-type_fold"/>
</dbReference>
<dbReference type="SUPFAM" id="SSF48371">
    <property type="entry name" value="ARM repeat"/>
    <property type="match status" value="1"/>
</dbReference>
<dbReference type="EMBL" id="LUCM01001522">
    <property type="protein sequence ID" value="KAA0198742.1"/>
    <property type="molecule type" value="Genomic_DNA"/>
</dbReference>
<gene>
    <name evidence="3" type="ORF">FBUS_10907</name>
</gene>
<organism evidence="3 4">
    <name type="scientific">Fasciolopsis buskii</name>
    <dbReference type="NCBI Taxonomy" id="27845"/>
    <lineage>
        <taxon>Eukaryota</taxon>
        <taxon>Metazoa</taxon>
        <taxon>Spiralia</taxon>
        <taxon>Lophotrochozoa</taxon>
        <taxon>Platyhelminthes</taxon>
        <taxon>Trematoda</taxon>
        <taxon>Digenea</taxon>
        <taxon>Plagiorchiida</taxon>
        <taxon>Echinostomata</taxon>
        <taxon>Echinostomatoidea</taxon>
        <taxon>Fasciolidae</taxon>
        <taxon>Fasciolopsis</taxon>
    </lineage>
</organism>
<dbReference type="PANTHER" id="PTHR12696">
    <property type="entry name" value="TIP120"/>
    <property type="match status" value="1"/>
</dbReference>
<proteinExistence type="predicted"/>
<dbReference type="AlphaFoldDB" id="A0A8E0S428"/>
<dbReference type="OrthoDB" id="6260732at2759"/>
<dbReference type="GO" id="GO:0010265">
    <property type="term" value="P:SCF complex assembly"/>
    <property type="evidence" value="ECO:0007669"/>
    <property type="project" value="InterPro"/>
</dbReference>
<evidence type="ECO:0000313" key="3">
    <source>
        <dbReference type="EMBL" id="KAA0198742.1"/>
    </source>
</evidence>
<keyword evidence="1" id="KW-0677">Repeat</keyword>
<accession>A0A8E0S428</accession>
<dbReference type="Proteomes" id="UP000728185">
    <property type="component" value="Unassembled WGS sequence"/>
</dbReference>
<sequence>IGDLIGTNLQKCLQVIHRRLTNELTRLAAVRAIHIIAVSPLALDRNDFLSAGSCELATFLSKSDRILRLATLRCLYTIWSKHLQAIGSDCLDTILTLVPKMLITEQDLQTAQVSSVPTFILY</sequence>
<feature type="non-terminal residue" evidence="3">
    <location>
        <position position="122"/>
    </location>
</feature>
<evidence type="ECO:0000256" key="2">
    <source>
        <dbReference type="ARBA" id="ARBA00022786"/>
    </source>
</evidence>
<protein>
    <submittedName>
        <fullName evidence="3">Uncharacterized protein</fullName>
    </submittedName>
</protein>
<dbReference type="Gene3D" id="1.25.10.10">
    <property type="entry name" value="Leucine-rich Repeat Variant"/>
    <property type="match status" value="1"/>
</dbReference>
<dbReference type="InterPro" id="IPR011989">
    <property type="entry name" value="ARM-like"/>
</dbReference>
<evidence type="ECO:0000256" key="1">
    <source>
        <dbReference type="ARBA" id="ARBA00022737"/>
    </source>
</evidence>